<evidence type="ECO:0000256" key="1">
    <source>
        <dbReference type="SAM" id="Phobius"/>
    </source>
</evidence>
<proteinExistence type="predicted"/>
<keyword evidence="1" id="KW-1133">Transmembrane helix</keyword>
<reference evidence="4" key="1">
    <citation type="submission" date="2012-06" db="EMBL/GenBank/DDBJ databases">
        <title>Complete sequence of chromosome of Desulfomonile tiedjei DSM 6799.</title>
        <authorList>
            <person name="Lucas S."/>
            <person name="Copeland A."/>
            <person name="Lapidus A."/>
            <person name="Glavina del Rio T."/>
            <person name="Dalin E."/>
            <person name="Tice H."/>
            <person name="Bruce D."/>
            <person name="Goodwin L."/>
            <person name="Pitluck S."/>
            <person name="Peters L."/>
            <person name="Ovchinnikova G."/>
            <person name="Zeytun A."/>
            <person name="Lu M."/>
            <person name="Kyrpides N."/>
            <person name="Mavromatis K."/>
            <person name="Ivanova N."/>
            <person name="Brettin T."/>
            <person name="Detter J.C."/>
            <person name="Han C."/>
            <person name="Larimer F."/>
            <person name="Land M."/>
            <person name="Hauser L."/>
            <person name="Markowitz V."/>
            <person name="Cheng J.-F."/>
            <person name="Hugenholtz P."/>
            <person name="Woyke T."/>
            <person name="Wu D."/>
            <person name="Spring S."/>
            <person name="Schroeder M."/>
            <person name="Brambilla E."/>
            <person name="Klenk H.-P."/>
            <person name="Eisen J.A."/>
        </authorList>
    </citation>
    <scope>NUCLEOTIDE SEQUENCE [LARGE SCALE GENOMIC DNA]</scope>
    <source>
        <strain evidence="4">ATCC 49306 / DSM 6799 / DCB-1</strain>
    </source>
</reference>
<dbReference type="AlphaFoldDB" id="I4C545"/>
<dbReference type="PATRIC" id="fig|706587.4.peg.2275"/>
<dbReference type="eggNOG" id="COG4666">
    <property type="taxonomic scope" value="Bacteria"/>
</dbReference>
<keyword evidence="1" id="KW-0472">Membrane</keyword>
<dbReference type="PANTHER" id="PTHR43849:SF2">
    <property type="entry name" value="BLL3936 PROTEIN"/>
    <property type="match status" value="1"/>
</dbReference>
<sequence length="632" mass="66615">MKPVIEQETLSRTLAGTWAWIVFALSMMLALFHVYTAATIPLPPQFQRSIHLAMGLCLVFLLYPARLCKKEAPSPAMWDVLLALLSLGLGLYHIIYYEQLLARVGVNTTLDLVTAGLGVVLVMEATRRVVGWPMVIVAGAFLAYALWGNYVPGLFGHRGFSLERVLEHTFLGLEGIMGIPLGVSATLIIVYLLFAQVLEKTGIRQFFIDAALAITGTSPGGPAKAAVVSSALEGTISGSSIANTAGSGSFTIPMMKNLGYRPEFAAAVEASASTGGQIMPPIMGAAAFVMAEFLNVPYLDIAKAAAIPAILYFTGVFLMVHFEALRSGLVGLPRESLPVFRQVMKSQGYLILPIVAIFILLDAGFSPARAAVWSMGLAWIAGLVKREGRMGVTAICKAMVAGIAQALPVIATCATAGIIVGVVTLTGVGLKLSSNMIELAENNLAIALVFTMVASLVLGMGIPTTATYIVLATMAAPALQKLGVEPLAAHLFVFYFGVVADITPPVALAVYAGAAIAGSDPWKTGIEAVKLAIGAFMVPYFFVLSPVLILIGATSSLLLQVLGTALLGMFALSIAVVGYWKSKLHGITRIVLGFGGLALIQPGIMTDAIGASVVLVVYVMQRLRNRSLSRLS</sequence>
<dbReference type="InterPro" id="IPR011853">
    <property type="entry name" value="TRAP_DctM-Dct_fused"/>
</dbReference>
<dbReference type="HOGENOM" id="CLU_007041_3_1_7"/>
<name>I4C545_DESTA</name>
<feature type="transmembrane region" description="Helical" evidence="1">
    <location>
        <begin position="76"/>
        <end position="95"/>
    </location>
</feature>
<feature type="domain" description="TRAP C4-dicarboxylate transport system permease DctM subunit" evidence="2">
    <location>
        <begin position="117"/>
        <end position="554"/>
    </location>
</feature>
<protein>
    <submittedName>
        <fullName evidence="3">TRAP transporter, 4TM/12TM fusion protein</fullName>
    </submittedName>
</protein>
<feature type="transmembrane region" description="Helical" evidence="1">
    <location>
        <begin position="492"/>
        <end position="516"/>
    </location>
</feature>
<evidence type="ECO:0000313" key="4">
    <source>
        <dbReference type="Proteomes" id="UP000006055"/>
    </source>
</evidence>
<dbReference type="STRING" id="706587.Desti_1981"/>
<dbReference type="Pfam" id="PF06808">
    <property type="entry name" value="DctM"/>
    <property type="match status" value="1"/>
</dbReference>
<organism evidence="3 4">
    <name type="scientific">Desulfomonile tiedjei (strain ATCC 49306 / DSM 6799 / DCB-1)</name>
    <dbReference type="NCBI Taxonomy" id="706587"/>
    <lineage>
        <taxon>Bacteria</taxon>
        <taxon>Pseudomonadati</taxon>
        <taxon>Thermodesulfobacteriota</taxon>
        <taxon>Desulfomonilia</taxon>
        <taxon>Desulfomonilales</taxon>
        <taxon>Desulfomonilaceae</taxon>
        <taxon>Desulfomonile</taxon>
    </lineage>
</organism>
<feature type="transmembrane region" description="Helical" evidence="1">
    <location>
        <begin position="12"/>
        <end position="34"/>
    </location>
</feature>
<dbReference type="EMBL" id="CP003360">
    <property type="protein sequence ID" value="AFM24686.1"/>
    <property type="molecule type" value="Genomic_DNA"/>
</dbReference>
<dbReference type="PANTHER" id="PTHR43849">
    <property type="entry name" value="BLL3936 PROTEIN"/>
    <property type="match status" value="1"/>
</dbReference>
<dbReference type="RefSeq" id="WP_014809830.1">
    <property type="nucleotide sequence ID" value="NC_018025.1"/>
</dbReference>
<feature type="transmembrane region" description="Helical" evidence="1">
    <location>
        <begin position="46"/>
        <end position="64"/>
    </location>
</feature>
<feature type="transmembrane region" description="Helical" evidence="1">
    <location>
        <begin position="101"/>
        <end position="122"/>
    </location>
</feature>
<accession>I4C545</accession>
<feature type="transmembrane region" description="Helical" evidence="1">
    <location>
        <begin position="398"/>
        <end position="424"/>
    </location>
</feature>
<feature type="transmembrane region" description="Helical" evidence="1">
    <location>
        <begin position="444"/>
        <end position="471"/>
    </location>
</feature>
<feature type="transmembrane region" description="Helical" evidence="1">
    <location>
        <begin position="528"/>
        <end position="550"/>
    </location>
</feature>
<keyword evidence="4" id="KW-1185">Reference proteome</keyword>
<feature type="transmembrane region" description="Helical" evidence="1">
    <location>
        <begin position="346"/>
        <end position="364"/>
    </location>
</feature>
<evidence type="ECO:0000313" key="3">
    <source>
        <dbReference type="EMBL" id="AFM24686.1"/>
    </source>
</evidence>
<feature type="transmembrane region" description="Helical" evidence="1">
    <location>
        <begin position="600"/>
        <end position="620"/>
    </location>
</feature>
<gene>
    <name evidence="3" type="ordered locus">Desti_1981</name>
</gene>
<feature type="transmembrane region" description="Helical" evidence="1">
    <location>
        <begin position="170"/>
        <end position="194"/>
    </location>
</feature>
<dbReference type="Proteomes" id="UP000006055">
    <property type="component" value="Chromosome"/>
</dbReference>
<feature type="transmembrane region" description="Helical" evidence="1">
    <location>
        <begin position="305"/>
        <end position="325"/>
    </location>
</feature>
<dbReference type="InterPro" id="IPR010656">
    <property type="entry name" value="DctM"/>
</dbReference>
<evidence type="ECO:0000259" key="2">
    <source>
        <dbReference type="Pfam" id="PF06808"/>
    </source>
</evidence>
<dbReference type="NCBIfam" id="TIGR02123">
    <property type="entry name" value="TRAP_fused"/>
    <property type="match status" value="1"/>
</dbReference>
<keyword evidence="1" id="KW-0812">Transmembrane</keyword>
<dbReference type="KEGG" id="dti:Desti_1981"/>
<feature type="transmembrane region" description="Helical" evidence="1">
    <location>
        <begin position="129"/>
        <end position="150"/>
    </location>
</feature>
<feature type="transmembrane region" description="Helical" evidence="1">
    <location>
        <begin position="557"/>
        <end position="580"/>
    </location>
</feature>